<proteinExistence type="predicted"/>
<evidence type="ECO:0000256" key="1">
    <source>
        <dbReference type="SAM" id="MobiDB-lite"/>
    </source>
</evidence>
<feature type="region of interest" description="Disordered" evidence="1">
    <location>
        <begin position="59"/>
        <end position="79"/>
    </location>
</feature>
<name>A0A3B0T590_9ZZZZ</name>
<evidence type="ECO:0000313" key="2">
    <source>
        <dbReference type="EMBL" id="VAW07499.1"/>
    </source>
</evidence>
<sequence>MWNSAKFCGERPIQRPVAHRDTESVGSRPVPRGHMTASDPQPTTASIQHLSVVDVGRRSSTVTADARDNRPHTISSQERHDLMGPDLVRSDHYVTSAPSLRCSGMIDSPTLNSLALHPHTNPSSSAGMTMSWPVSIIAGATVHSYPCAGIPPVGPTQSVMRATLIDDNVTYPEHRVTSHCEVPAGVTHTRTLHKGSQGQP</sequence>
<organism evidence="2">
    <name type="scientific">hydrothermal vent metagenome</name>
    <dbReference type="NCBI Taxonomy" id="652676"/>
    <lineage>
        <taxon>unclassified sequences</taxon>
        <taxon>metagenomes</taxon>
        <taxon>ecological metagenomes</taxon>
    </lineage>
</organism>
<feature type="compositionally biased region" description="Basic and acidic residues" evidence="1">
    <location>
        <begin position="8"/>
        <end position="23"/>
    </location>
</feature>
<reference evidence="2" key="1">
    <citation type="submission" date="2018-06" db="EMBL/GenBank/DDBJ databases">
        <authorList>
            <person name="Zhirakovskaya E."/>
        </authorList>
    </citation>
    <scope>NUCLEOTIDE SEQUENCE</scope>
</reference>
<feature type="compositionally biased region" description="Basic and acidic residues" evidence="1">
    <location>
        <begin position="65"/>
        <end position="79"/>
    </location>
</feature>
<accession>A0A3B0T590</accession>
<gene>
    <name evidence="2" type="ORF">MNBD_ACTINO02-848</name>
</gene>
<protein>
    <submittedName>
        <fullName evidence="2">Uncharacterized protein</fullName>
    </submittedName>
</protein>
<feature type="region of interest" description="Disordered" evidence="1">
    <location>
        <begin position="1"/>
        <end position="45"/>
    </location>
</feature>
<dbReference type="EMBL" id="UOEK01000402">
    <property type="protein sequence ID" value="VAW07499.1"/>
    <property type="molecule type" value="Genomic_DNA"/>
</dbReference>
<dbReference type="AlphaFoldDB" id="A0A3B0T590"/>